<evidence type="ECO:0000256" key="5">
    <source>
        <dbReference type="ARBA" id="ARBA00022989"/>
    </source>
</evidence>
<evidence type="ECO:0000256" key="1">
    <source>
        <dbReference type="ARBA" id="ARBA00004651"/>
    </source>
</evidence>
<feature type="transmembrane region" description="Helical" evidence="7">
    <location>
        <begin position="442"/>
        <end position="462"/>
    </location>
</feature>
<dbReference type="Gene3D" id="1.20.1250.20">
    <property type="entry name" value="MFS general substrate transporter like domains"/>
    <property type="match status" value="1"/>
</dbReference>
<gene>
    <name evidence="9" type="ORF">CAL25_07030</name>
</gene>
<dbReference type="InterPro" id="IPR004638">
    <property type="entry name" value="EmrB-like"/>
</dbReference>
<reference evidence="9 10" key="1">
    <citation type="submission" date="2017-05" db="EMBL/GenBank/DDBJ databases">
        <title>Complete and WGS of Bordetella genogroups.</title>
        <authorList>
            <person name="Spilker T."/>
            <person name="LiPuma J."/>
        </authorList>
    </citation>
    <scope>NUCLEOTIDE SEQUENCE [LARGE SCALE GENOMIC DNA]</scope>
    <source>
        <strain evidence="9 10">AU10456</strain>
    </source>
</reference>
<dbReference type="OrthoDB" id="9807274at2"/>
<dbReference type="Pfam" id="PF07690">
    <property type="entry name" value="MFS_1"/>
    <property type="match status" value="1"/>
</dbReference>
<feature type="transmembrane region" description="Helical" evidence="7">
    <location>
        <begin position="176"/>
        <end position="198"/>
    </location>
</feature>
<dbReference type="InterPro" id="IPR036259">
    <property type="entry name" value="MFS_trans_sf"/>
</dbReference>
<dbReference type="PANTHER" id="PTHR42718:SF48">
    <property type="entry name" value="CONSERVED TWO-DOMAIN MEMBRANE PROTEIN-RELATED"/>
    <property type="match status" value="1"/>
</dbReference>
<keyword evidence="10" id="KW-1185">Reference proteome</keyword>
<feature type="transmembrane region" description="Helical" evidence="7">
    <location>
        <begin position="60"/>
        <end position="78"/>
    </location>
</feature>
<evidence type="ECO:0000259" key="8">
    <source>
        <dbReference type="PROSITE" id="PS50850"/>
    </source>
</evidence>
<feature type="transmembrane region" description="Helical" evidence="7">
    <location>
        <begin position="281"/>
        <end position="302"/>
    </location>
</feature>
<feature type="transmembrane region" description="Helical" evidence="7">
    <location>
        <begin position="242"/>
        <end position="260"/>
    </location>
</feature>
<evidence type="ECO:0000256" key="7">
    <source>
        <dbReference type="SAM" id="Phobius"/>
    </source>
</evidence>
<feature type="transmembrane region" description="Helical" evidence="7">
    <location>
        <begin position="373"/>
        <end position="396"/>
    </location>
</feature>
<keyword evidence="4 7" id="KW-0812">Transmembrane</keyword>
<keyword evidence="2" id="KW-0813">Transport</keyword>
<feature type="transmembrane region" description="Helical" evidence="7">
    <location>
        <begin position="90"/>
        <end position="113"/>
    </location>
</feature>
<keyword evidence="3" id="KW-1003">Cell membrane</keyword>
<sequence>MSESASLELRAAGEARPASPWPVFAVTSVAVFLVSLDGTMLYSIFEAVWASFAGATASEMSWVLNAYTIVYAAMLIPAGGLADAYGRRRVFVAGVILFALASALCGLADSVSLLVGARAVQALGAALLTPASLSIVLDVFPRERRALAVSAWGAVGGFAAAIGPSLGSYLEQALGWHWAFLINVPIAAVALLAGYRRLPAAPASRRQVRLDLIGMALLMVSLGALALAIVDLEGPQATVAHFVATLAVSVAAGVAFVFWARQAPAPLVDLNLFRIPGYSRVNLATLSFGTAFAIMFFTFFFFMEHVWHYDRVRAGLAIMPGPLTVVPVAILTGRLAGRLGYRRFLVGGSLVYAAAGLWFLLMPTTEPAYLTHWLPGLLLSGMGVGLVMPSLSGAAVSQLPPERYAVGSAVNQATRQMGAVIGVALTVMLLGHGALVRADFDVVYGLHVVLALVTAALCSRVGRPQ</sequence>
<evidence type="ECO:0000256" key="4">
    <source>
        <dbReference type="ARBA" id="ARBA00022692"/>
    </source>
</evidence>
<dbReference type="Gene3D" id="1.20.1720.10">
    <property type="entry name" value="Multidrug resistance protein D"/>
    <property type="match status" value="1"/>
</dbReference>
<protein>
    <submittedName>
        <fullName evidence="9">MFS transporter</fullName>
    </submittedName>
</protein>
<feature type="transmembrane region" description="Helical" evidence="7">
    <location>
        <begin position="314"/>
        <end position="332"/>
    </location>
</feature>
<dbReference type="NCBIfam" id="TIGR00711">
    <property type="entry name" value="efflux_EmrB"/>
    <property type="match status" value="1"/>
</dbReference>
<dbReference type="InterPro" id="IPR005829">
    <property type="entry name" value="Sugar_transporter_CS"/>
</dbReference>
<dbReference type="GO" id="GO:0022857">
    <property type="term" value="F:transmembrane transporter activity"/>
    <property type="evidence" value="ECO:0007669"/>
    <property type="project" value="InterPro"/>
</dbReference>
<dbReference type="Proteomes" id="UP000216913">
    <property type="component" value="Unassembled WGS sequence"/>
</dbReference>
<feature type="transmembrane region" description="Helical" evidence="7">
    <location>
        <begin position="21"/>
        <end position="45"/>
    </location>
</feature>
<dbReference type="SUPFAM" id="SSF103473">
    <property type="entry name" value="MFS general substrate transporter"/>
    <property type="match status" value="1"/>
</dbReference>
<evidence type="ECO:0000313" key="9">
    <source>
        <dbReference type="EMBL" id="OZI53711.1"/>
    </source>
</evidence>
<evidence type="ECO:0000256" key="3">
    <source>
        <dbReference type="ARBA" id="ARBA00022475"/>
    </source>
</evidence>
<dbReference type="EMBL" id="NEVP01000004">
    <property type="protein sequence ID" value="OZI53711.1"/>
    <property type="molecule type" value="Genomic_DNA"/>
</dbReference>
<feature type="transmembrane region" description="Helical" evidence="7">
    <location>
        <begin position="417"/>
        <end position="436"/>
    </location>
</feature>
<dbReference type="RefSeq" id="WP_094799218.1">
    <property type="nucleotide sequence ID" value="NZ_NEVP01000004.1"/>
</dbReference>
<dbReference type="AlphaFoldDB" id="A0A261TWN8"/>
<dbReference type="InterPro" id="IPR020846">
    <property type="entry name" value="MFS_dom"/>
</dbReference>
<accession>A0A261TWN8</accession>
<feature type="domain" description="Major facilitator superfamily (MFS) profile" evidence="8">
    <location>
        <begin position="23"/>
        <end position="462"/>
    </location>
</feature>
<dbReference type="CDD" id="cd17321">
    <property type="entry name" value="MFS_MMR_MDR_like"/>
    <property type="match status" value="1"/>
</dbReference>
<proteinExistence type="predicted"/>
<feature type="transmembrane region" description="Helical" evidence="7">
    <location>
        <begin position="147"/>
        <end position="170"/>
    </location>
</feature>
<feature type="transmembrane region" description="Helical" evidence="7">
    <location>
        <begin position="344"/>
        <end position="361"/>
    </location>
</feature>
<comment type="subcellular location">
    <subcellularLocation>
        <location evidence="1">Cell membrane</location>
        <topology evidence="1">Multi-pass membrane protein</topology>
    </subcellularLocation>
</comment>
<dbReference type="PROSITE" id="PS00216">
    <property type="entry name" value="SUGAR_TRANSPORT_1"/>
    <property type="match status" value="1"/>
</dbReference>
<dbReference type="PROSITE" id="PS50850">
    <property type="entry name" value="MFS"/>
    <property type="match status" value="1"/>
</dbReference>
<feature type="transmembrane region" description="Helical" evidence="7">
    <location>
        <begin position="210"/>
        <end position="230"/>
    </location>
</feature>
<dbReference type="PANTHER" id="PTHR42718">
    <property type="entry name" value="MAJOR FACILITATOR SUPERFAMILY MULTIDRUG TRANSPORTER MFSC"/>
    <property type="match status" value="1"/>
</dbReference>
<dbReference type="GO" id="GO:0005886">
    <property type="term" value="C:plasma membrane"/>
    <property type="evidence" value="ECO:0007669"/>
    <property type="project" value="UniProtKB-SubCell"/>
</dbReference>
<evidence type="ECO:0000256" key="2">
    <source>
        <dbReference type="ARBA" id="ARBA00022448"/>
    </source>
</evidence>
<dbReference type="InterPro" id="IPR011701">
    <property type="entry name" value="MFS"/>
</dbReference>
<organism evidence="9 10">
    <name type="scientific">Bordetella genomosp. 5</name>
    <dbReference type="NCBI Taxonomy" id="1395608"/>
    <lineage>
        <taxon>Bacteria</taxon>
        <taxon>Pseudomonadati</taxon>
        <taxon>Pseudomonadota</taxon>
        <taxon>Betaproteobacteria</taxon>
        <taxon>Burkholderiales</taxon>
        <taxon>Alcaligenaceae</taxon>
        <taxon>Bordetella</taxon>
    </lineage>
</organism>
<evidence type="ECO:0000256" key="6">
    <source>
        <dbReference type="ARBA" id="ARBA00023136"/>
    </source>
</evidence>
<evidence type="ECO:0000313" key="10">
    <source>
        <dbReference type="Proteomes" id="UP000216913"/>
    </source>
</evidence>
<keyword evidence="5 7" id="KW-1133">Transmembrane helix</keyword>
<comment type="caution">
    <text evidence="9">The sequence shown here is derived from an EMBL/GenBank/DDBJ whole genome shotgun (WGS) entry which is preliminary data.</text>
</comment>
<feature type="transmembrane region" description="Helical" evidence="7">
    <location>
        <begin position="119"/>
        <end position="140"/>
    </location>
</feature>
<name>A0A261TWN8_9BORD</name>
<keyword evidence="6 7" id="KW-0472">Membrane</keyword>